<accession>Q1Q6U0</accession>
<dbReference type="InterPro" id="IPR050625">
    <property type="entry name" value="ParA/MinD_ATPase"/>
</dbReference>
<gene>
    <name evidence="4" type="primary">motR</name>
    <name evidence="4" type="ORF">kuste2538</name>
</gene>
<dbReference type="AlphaFoldDB" id="Q1Q6U0"/>
<dbReference type="GO" id="GO:0016887">
    <property type="term" value="F:ATP hydrolysis activity"/>
    <property type="evidence" value="ECO:0007669"/>
    <property type="project" value="TreeGrafter"/>
</dbReference>
<dbReference type="GO" id="GO:0005829">
    <property type="term" value="C:cytosol"/>
    <property type="evidence" value="ECO:0007669"/>
    <property type="project" value="TreeGrafter"/>
</dbReference>
<name>Q1Q6U0_KUEST</name>
<keyword evidence="2" id="KW-0067">ATP-binding</keyword>
<evidence type="ECO:0000259" key="3">
    <source>
        <dbReference type="Pfam" id="PF13614"/>
    </source>
</evidence>
<dbReference type="Gene3D" id="3.40.50.300">
    <property type="entry name" value="P-loop containing nucleotide triphosphate hydrolases"/>
    <property type="match status" value="1"/>
</dbReference>
<reference evidence="4" key="1">
    <citation type="journal article" date="2006" name="Nature">
        <title>Deciphering the evolution and metabolism of an anammox bacterium from a community genome.</title>
        <authorList>
            <person name="Strous M."/>
            <person name="Pelletier E."/>
            <person name="Mangenot S."/>
            <person name="Rattei T."/>
            <person name="Lehner A."/>
            <person name="Taylor M.W."/>
            <person name="Horn M."/>
            <person name="Daims H."/>
            <person name="Bartol-Mavel D."/>
            <person name="Wincker P."/>
            <person name="Barbe V."/>
            <person name="Fonknechten N."/>
            <person name="Vallenet D."/>
            <person name="Segurens B."/>
            <person name="Schenowitz-Truong C."/>
            <person name="Medigue C."/>
            <person name="Collingro A."/>
            <person name="Snel B."/>
            <person name="Dutilh B.E."/>
            <person name="OpDenCamp H.J.M."/>
            <person name="vanDerDrift C."/>
            <person name="Cirpus I."/>
            <person name="vanDePas-Schoonen K.T."/>
            <person name="Harhangi H.R."/>
            <person name="vanNiftrik L."/>
            <person name="Schmid M."/>
            <person name="Keltjens J."/>
            <person name="vanDeVossenberg J."/>
            <person name="Kartal B."/>
            <person name="Meier H."/>
            <person name="Frishman D."/>
            <person name="Huynen M.A."/>
            <person name="Mewes H."/>
            <person name="Weissenbach J."/>
            <person name="Jetten M.S.M."/>
            <person name="Wagner M."/>
            <person name="LePaslier D."/>
        </authorList>
    </citation>
    <scope>NUCLEOTIDE SEQUENCE</scope>
</reference>
<evidence type="ECO:0000256" key="1">
    <source>
        <dbReference type="ARBA" id="ARBA00022741"/>
    </source>
</evidence>
<dbReference type="PANTHER" id="PTHR43384">
    <property type="entry name" value="SEPTUM SITE-DETERMINING PROTEIN MIND HOMOLOG, CHLOROPLASTIC-RELATED"/>
    <property type="match status" value="1"/>
</dbReference>
<dbReference type="EMBL" id="CT573071">
    <property type="protein sequence ID" value="CAJ73285.1"/>
    <property type="molecule type" value="Genomic_DNA"/>
</dbReference>
<organism evidence="4">
    <name type="scientific">Kuenenia stuttgartiensis</name>
    <dbReference type="NCBI Taxonomy" id="174633"/>
    <lineage>
        <taxon>Bacteria</taxon>
        <taxon>Pseudomonadati</taxon>
        <taxon>Planctomycetota</taxon>
        <taxon>Candidatus Brocadiia</taxon>
        <taxon>Candidatus Brocadiales</taxon>
        <taxon>Candidatus Brocadiaceae</taxon>
        <taxon>Candidatus Kuenenia</taxon>
    </lineage>
</organism>
<feature type="domain" description="AAA" evidence="3">
    <location>
        <begin position="21"/>
        <end position="187"/>
    </location>
</feature>
<dbReference type="CDD" id="cd02038">
    <property type="entry name" value="FlhG-like"/>
    <property type="match status" value="1"/>
</dbReference>
<dbReference type="SUPFAM" id="SSF52540">
    <property type="entry name" value="P-loop containing nucleoside triphosphate hydrolases"/>
    <property type="match status" value="1"/>
</dbReference>
<sequence>MEALHNVIENQNTAAGLSAVRTIAITSGKGGVGKTNIATNIAIIMRKYKKKVLLIDLDLGLANIDILLGIHPEYTLQDVIEGRKEVKEIIVEGPEGIKIVPASSGIEDMANLNANQKEQLYKSFSGLDEEVDIVIVDTGAGISSDVLNFVLASNEILLITTPEPTAITDAYAMIKVLSRKRKNTTIKLFINNSDSKDEADSTVKKIALVSQRFLDVKLEYVGYMLHDQNVSIATRMQKPFTALYPNTKATSCLNKLVATLLKNSDSTQSLGVGDYFRRITNVAAFDG</sequence>
<dbReference type="InterPro" id="IPR033875">
    <property type="entry name" value="FlhG"/>
</dbReference>
<dbReference type="GO" id="GO:0005524">
    <property type="term" value="F:ATP binding"/>
    <property type="evidence" value="ECO:0007669"/>
    <property type="project" value="UniProtKB-KW"/>
</dbReference>
<dbReference type="PANTHER" id="PTHR43384:SF4">
    <property type="entry name" value="CELLULOSE BIOSYNTHESIS PROTEIN BCSQ-RELATED"/>
    <property type="match status" value="1"/>
</dbReference>
<keyword evidence="1" id="KW-0547">Nucleotide-binding</keyword>
<dbReference type="GO" id="GO:0051782">
    <property type="term" value="P:negative regulation of cell division"/>
    <property type="evidence" value="ECO:0007669"/>
    <property type="project" value="TreeGrafter"/>
</dbReference>
<dbReference type="PIRSF" id="PIRSF003092">
    <property type="entry name" value="MinD"/>
    <property type="match status" value="1"/>
</dbReference>
<evidence type="ECO:0000256" key="2">
    <source>
        <dbReference type="ARBA" id="ARBA00022840"/>
    </source>
</evidence>
<dbReference type="InterPro" id="IPR027417">
    <property type="entry name" value="P-loop_NTPase"/>
</dbReference>
<protein>
    <submittedName>
        <fullName evidence="4">Strong similarity to bacterial motility regulatory protein MotR</fullName>
    </submittedName>
</protein>
<proteinExistence type="predicted"/>
<dbReference type="InterPro" id="IPR025501">
    <property type="entry name" value="MinD_FleN"/>
</dbReference>
<evidence type="ECO:0000313" key="4">
    <source>
        <dbReference type="EMBL" id="CAJ73285.1"/>
    </source>
</evidence>
<dbReference type="InterPro" id="IPR025669">
    <property type="entry name" value="AAA_dom"/>
</dbReference>
<dbReference type="GO" id="GO:0009898">
    <property type="term" value="C:cytoplasmic side of plasma membrane"/>
    <property type="evidence" value="ECO:0007669"/>
    <property type="project" value="TreeGrafter"/>
</dbReference>
<reference evidence="4" key="2">
    <citation type="submission" date="2006-01" db="EMBL/GenBank/DDBJ databases">
        <authorList>
            <person name="Genoscope"/>
        </authorList>
    </citation>
    <scope>NUCLEOTIDE SEQUENCE</scope>
</reference>
<dbReference type="Pfam" id="PF13614">
    <property type="entry name" value="AAA_31"/>
    <property type="match status" value="1"/>
</dbReference>